<dbReference type="RefSeq" id="WP_075083627.1">
    <property type="nucleotide sequence ID" value="NZ_CP042912.1"/>
</dbReference>
<name>A0A5B9PHP3_9BACT</name>
<proteinExistence type="predicted"/>
<dbReference type="KEGG" id="mff:MFFC18_47430"/>
<organism evidence="1 2">
    <name type="scientific">Mariniblastus fucicola</name>
    <dbReference type="NCBI Taxonomy" id="980251"/>
    <lineage>
        <taxon>Bacteria</taxon>
        <taxon>Pseudomonadati</taxon>
        <taxon>Planctomycetota</taxon>
        <taxon>Planctomycetia</taxon>
        <taxon>Pirellulales</taxon>
        <taxon>Pirellulaceae</taxon>
        <taxon>Mariniblastus</taxon>
    </lineage>
</organism>
<dbReference type="AlphaFoldDB" id="A0A5B9PHP3"/>
<protein>
    <submittedName>
        <fullName evidence="1">Uncharacterized protein</fullName>
    </submittedName>
</protein>
<evidence type="ECO:0000313" key="2">
    <source>
        <dbReference type="Proteomes" id="UP000322214"/>
    </source>
</evidence>
<sequence>MYYIGGKANSDFDFDGLVADLLASFPASTVITDDYYADRLERNLTLARDNGWPLDSPSIECLKRVGTEHGLQRHISVAVSPSLTFDSRIDKLGVFMISGDNFNESDAAPLLDVLRRYPLAIETE</sequence>
<dbReference type="STRING" id="980251.GCA_001642875_00823"/>
<dbReference type="Proteomes" id="UP000322214">
    <property type="component" value="Chromosome"/>
</dbReference>
<dbReference type="EMBL" id="CP042912">
    <property type="protein sequence ID" value="QEG24820.1"/>
    <property type="molecule type" value="Genomic_DNA"/>
</dbReference>
<dbReference type="OrthoDB" id="270785at2"/>
<accession>A0A5B9PHP3</accession>
<keyword evidence="2" id="KW-1185">Reference proteome</keyword>
<gene>
    <name evidence="1" type="ORF">MFFC18_47430</name>
</gene>
<reference evidence="1 2" key="1">
    <citation type="submission" date="2019-08" db="EMBL/GenBank/DDBJ databases">
        <title>Deep-cultivation of Planctomycetes and their phenomic and genomic characterization uncovers novel biology.</title>
        <authorList>
            <person name="Wiegand S."/>
            <person name="Jogler M."/>
            <person name="Boedeker C."/>
            <person name="Pinto D."/>
            <person name="Vollmers J."/>
            <person name="Rivas-Marin E."/>
            <person name="Kohn T."/>
            <person name="Peeters S.H."/>
            <person name="Heuer A."/>
            <person name="Rast P."/>
            <person name="Oberbeckmann S."/>
            <person name="Bunk B."/>
            <person name="Jeske O."/>
            <person name="Meyerdierks A."/>
            <person name="Storesund J.E."/>
            <person name="Kallscheuer N."/>
            <person name="Luecker S."/>
            <person name="Lage O.M."/>
            <person name="Pohl T."/>
            <person name="Merkel B.J."/>
            <person name="Hornburger P."/>
            <person name="Mueller R.-W."/>
            <person name="Bruemmer F."/>
            <person name="Labrenz M."/>
            <person name="Spormann A.M."/>
            <person name="Op den Camp H."/>
            <person name="Overmann J."/>
            <person name="Amann R."/>
            <person name="Jetten M.S.M."/>
            <person name="Mascher T."/>
            <person name="Medema M.H."/>
            <person name="Devos D.P."/>
            <person name="Kaster A.-K."/>
            <person name="Ovreas L."/>
            <person name="Rohde M."/>
            <person name="Galperin M.Y."/>
            <person name="Jogler C."/>
        </authorList>
    </citation>
    <scope>NUCLEOTIDE SEQUENCE [LARGE SCALE GENOMIC DNA]</scope>
    <source>
        <strain evidence="1 2">FC18</strain>
    </source>
</reference>
<evidence type="ECO:0000313" key="1">
    <source>
        <dbReference type="EMBL" id="QEG24820.1"/>
    </source>
</evidence>